<keyword evidence="2" id="KW-1185">Reference proteome</keyword>
<evidence type="ECO:0000313" key="1">
    <source>
        <dbReference type="EMBL" id="SFB00639.1"/>
    </source>
</evidence>
<gene>
    <name evidence="1" type="ORF">SAMN04489723_103203</name>
</gene>
<reference evidence="1 2" key="1">
    <citation type="submission" date="2016-10" db="EMBL/GenBank/DDBJ databases">
        <authorList>
            <person name="de Groot N.N."/>
        </authorList>
    </citation>
    <scope>NUCLEOTIDE SEQUENCE [LARGE SCALE GENOMIC DNA]</scope>
    <source>
        <strain evidence="1 2">DSM 23399</strain>
    </source>
</reference>
<sequence>MQQQFLRFFKIDKVQLILIDVYFLALGCTIGMAKQSSESTSYTFLKVK</sequence>
<organism evidence="1 2">
    <name type="scientific">Algoriphagus aquimarinus</name>
    <dbReference type="NCBI Taxonomy" id="237018"/>
    <lineage>
        <taxon>Bacteria</taxon>
        <taxon>Pseudomonadati</taxon>
        <taxon>Bacteroidota</taxon>
        <taxon>Cytophagia</taxon>
        <taxon>Cytophagales</taxon>
        <taxon>Cyclobacteriaceae</taxon>
        <taxon>Algoriphagus</taxon>
    </lineage>
</organism>
<accession>A0A1I0XHR3</accession>
<evidence type="ECO:0000313" key="2">
    <source>
        <dbReference type="Proteomes" id="UP000198790"/>
    </source>
</evidence>
<dbReference type="Proteomes" id="UP000198790">
    <property type="component" value="Unassembled WGS sequence"/>
</dbReference>
<protein>
    <submittedName>
        <fullName evidence="1">Uncharacterized protein</fullName>
    </submittedName>
</protein>
<proteinExistence type="predicted"/>
<name>A0A1I0XHR3_9BACT</name>
<dbReference type="EMBL" id="FOKK01000003">
    <property type="protein sequence ID" value="SFB00639.1"/>
    <property type="molecule type" value="Genomic_DNA"/>
</dbReference>
<dbReference type="AlphaFoldDB" id="A0A1I0XHR3"/>